<name>A0A5C8ZNE2_9GAMM</name>
<reference evidence="2 3" key="1">
    <citation type="submission" date="2019-08" db="EMBL/GenBank/DDBJ databases">
        <title>Parahaliea maris sp. nov., isolated from the surface seawater.</title>
        <authorList>
            <person name="Liu Y."/>
        </authorList>
    </citation>
    <scope>NUCLEOTIDE SEQUENCE [LARGE SCALE GENOMIC DNA]</scope>
    <source>
        <strain evidence="2 3">S2-26</strain>
    </source>
</reference>
<dbReference type="Proteomes" id="UP000321933">
    <property type="component" value="Unassembled WGS sequence"/>
</dbReference>
<keyword evidence="3" id="KW-1185">Reference proteome</keyword>
<dbReference type="InterPro" id="IPR012902">
    <property type="entry name" value="N_methyl_site"/>
</dbReference>
<evidence type="ECO:0000256" key="1">
    <source>
        <dbReference type="SAM" id="Phobius"/>
    </source>
</evidence>
<dbReference type="GO" id="GO:0043683">
    <property type="term" value="P:type IV pilus assembly"/>
    <property type="evidence" value="ECO:0007669"/>
    <property type="project" value="InterPro"/>
</dbReference>
<dbReference type="EMBL" id="VRYZ01000007">
    <property type="protein sequence ID" value="TXS90013.1"/>
    <property type="molecule type" value="Genomic_DNA"/>
</dbReference>
<protein>
    <submittedName>
        <fullName evidence="2">Pilus assembly protein PilW</fullName>
    </submittedName>
</protein>
<keyword evidence="1" id="KW-1133">Transmembrane helix</keyword>
<dbReference type="Pfam" id="PF16074">
    <property type="entry name" value="PilW"/>
    <property type="match status" value="1"/>
</dbReference>
<gene>
    <name evidence="2" type="ORF">FVW59_15520</name>
</gene>
<feature type="transmembrane region" description="Helical" evidence="1">
    <location>
        <begin position="20"/>
        <end position="45"/>
    </location>
</feature>
<proteinExistence type="predicted"/>
<organism evidence="2 3">
    <name type="scientific">Parahaliea aestuarii</name>
    <dbReference type="NCBI Taxonomy" id="1852021"/>
    <lineage>
        <taxon>Bacteria</taxon>
        <taxon>Pseudomonadati</taxon>
        <taxon>Pseudomonadota</taxon>
        <taxon>Gammaproteobacteria</taxon>
        <taxon>Cellvibrionales</taxon>
        <taxon>Halieaceae</taxon>
        <taxon>Parahaliea</taxon>
    </lineage>
</organism>
<dbReference type="OrthoDB" id="5296662at2"/>
<sequence length="400" mass="42834">MNASLANANPRVSQSQLQKGLSLVELMIASLISMIIILALTELYAGMSRTNRELVKTSSQIENARFAMQFVGEDVIHAGYLGGYIPDFDDFSESNAPVGVPSAVPDPCLAYTTPWSADYRNGLLAIPIQVHSGTPGSCGAVVANKVANTDVLVVRHAETCAAGAVNCAAQVAGRLYLQISNCLLELEAGSPYVFSTGPYTLRERDCNAAGGGTIAPIYRFVQHVYYVRDYAMTPGDGIPSLVRSEFDLDGGGVLAQQSPQVLVEGIERFRVELGLDIQRSVSTGVVQYGSDYTYNSGVNWEDPVERVTPTNRGDGVPDTYVHCGAGCTVGQLINTVSLRVHLLARANTESPGYSDSKDYNLGGLTIAAAALDDAYKRHVFSSTYRLHNVSGRRETPLAAP</sequence>
<accession>A0A5C8ZNE2</accession>
<dbReference type="PROSITE" id="PS00409">
    <property type="entry name" value="PROKAR_NTER_METHYL"/>
    <property type="match status" value="1"/>
</dbReference>
<dbReference type="AlphaFoldDB" id="A0A5C8ZNE2"/>
<keyword evidence="1" id="KW-0812">Transmembrane</keyword>
<keyword evidence="1" id="KW-0472">Membrane</keyword>
<dbReference type="RefSeq" id="WP_148065275.1">
    <property type="nucleotide sequence ID" value="NZ_VRYZ01000007.1"/>
</dbReference>
<dbReference type="InterPro" id="IPR032092">
    <property type="entry name" value="PilW"/>
</dbReference>
<evidence type="ECO:0000313" key="2">
    <source>
        <dbReference type="EMBL" id="TXS90013.1"/>
    </source>
</evidence>
<evidence type="ECO:0000313" key="3">
    <source>
        <dbReference type="Proteomes" id="UP000321933"/>
    </source>
</evidence>
<comment type="caution">
    <text evidence="2">The sequence shown here is derived from an EMBL/GenBank/DDBJ whole genome shotgun (WGS) entry which is preliminary data.</text>
</comment>